<evidence type="ECO:0000256" key="2">
    <source>
        <dbReference type="ARBA" id="ARBA00023002"/>
    </source>
</evidence>
<name>A0ABT4V3U3_9PSEU</name>
<dbReference type="InterPro" id="IPR051265">
    <property type="entry name" value="HIBADH-related_NP60_sf"/>
</dbReference>
<feature type="domain" description="6-phosphogluconate dehydrogenase NADP-binding" evidence="4">
    <location>
        <begin position="37"/>
        <end position="187"/>
    </location>
</feature>
<comment type="similarity">
    <text evidence="1">Belongs to the HIBADH-related family.</text>
</comment>
<feature type="region of interest" description="Disordered" evidence="3">
    <location>
        <begin position="1"/>
        <end position="25"/>
    </location>
</feature>
<proteinExistence type="inferred from homology"/>
<evidence type="ECO:0000313" key="7">
    <source>
        <dbReference type="Proteomes" id="UP001210380"/>
    </source>
</evidence>
<accession>A0ABT4V3U3</accession>
<dbReference type="Gene3D" id="3.40.50.720">
    <property type="entry name" value="NAD(P)-binding Rossmann-like Domain"/>
    <property type="match status" value="1"/>
</dbReference>
<comment type="caution">
    <text evidence="6">The sequence shown here is derived from an EMBL/GenBank/DDBJ whole genome shotgun (WGS) entry which is preliminary data.</text>
</comment>
<dbReference type="RefSeq" id="WP_270950662.1">
    <property type="nucleotide sequence ID" value="NZ_JAQGLA010000036.1"/>
</dbReference>
<dbReference type="SUPFAM" id="SSF51735">
    <property type="entry name" value="NAD(P)-binding Rossmann-fold domains"/>
    <property type="match status" value="1"/>
</dbReference>
<dbReference type="EMBL" id="JAQGLA010000036">
    <property type="protein sequence ID" value="MDA3627962.1"/>
    <property type="molecule type" value="Genomic_DNA"/>
</dbReference>
<dbReference type="InterPro" id="IPR013328">
    <property type="entry name" value="6PGD_dom2"/>
</dbReference>
<feature type="domain" description="NADPH-dependent reductive aminase-like C-terminal" evidence="5">
    <location>
        <begin position="192"/>
        <end position="319"/>
    </location>
</feature>
<keyword evidence="7" id="KW-1185">Reference proteome</keyword>
<evidence type="ECO:0000313" key="6">
    <source>
        <dbReference type="EMBL" id="MDA3627962.1"/>
    </source>
</evidence>
<sequence length="319" mass="33205">MTGTPSTATLSRSCADRERARAGWTSTEGVAMNQKTVSVLGLGDMGSALASALLAAGHQVAVWNRTAAKAEPLVAKGATSAGTAAEAILASRLVVVCLLDYDSVSQTLAPHTDVLAGRTLVNLTNGTPGQAREMAAWAADHGADYLDGGIMAVPPMIATPEAFVLYSGPSGAFEAWRPVLNVFGESKYVGDDPGSAALQDLALLSGMYGTIAGTLHAFALIRSAGGSTREFAPLLNRWLQGMNGWPVAAAEQIDTGDYGKDVVSNLGMQEAGYVNHFIAAEEQGISAELLTPLHALMKRRVADGHADEDLTGVIELLKR</sequence>
<dbReference type="PANTHER" id="PTHR43580">
    <property type="entry name" value="OXIDOREDUCTASE GLYR1-RELATED"/>
    <property type="match status" value="1"/>
</dbReference>
<keyword evidence="2" id="KW-0560">Oxidoreductase</keyword>
<protein>
    <submittedName>
        <fullName evidence="6">NAD(P)-binding domain-containing protein</fullName>
    </submittedName>
</protein>
<dbReference type="Pfam" id="PF21761">
    <property type="entry name" value="RedAm-like_C"/>
    <property type="match status" value="1"/>
</dbReference>
<evidence type="ECO:0000256" key="1">
    <source>
        <dbReference type="ARBA" id="ARBA00009080"/>
    </source>
</evidence>
<dbReference type="PIRSF" id="PIRSF000103">
    <property type="entry name" value="HIBADH"/>
    <property type="match status" value="1"/>
</dbReference>
<feature type="compositionally biased region" description="Polar residues" evidence="3">
    <location>
        <begin position="1"/>
        <end position="12"/>
    </location>
</feature>
<dbReference type="PANTHER" id="PTHR43580:SF2">
    <property type="entry name" value="CYTOKINE-LIKE NUCLEAR FACTOR N-PAC"/>
    <property type="match status" value="1"/>
</dbReference>
<dbReference type="InterPro" id="IPR048666">
    <property type="entry name" value="RedAm-like_C"/>
</dbReference>
<evidence type="ECO:0000259" key="4">
    <source>
        <dbReference type="Pfam" id="PF03446"/>
    </source>
</evidence>
<evidence type="ECO:0000256" key="3">
    <source>
        <dbReference type="SAM" id="MobiDB-lite"/>
    </source>
</evidence>
<dbReference type="InterPro" id="IPR015815">
    <property type="entry name" value="HIBADH-related"/>
</dbReference>
<dbReference type="Proteomes" id="UP001210380">
    <property type="component" value="Unassembled WGS sequence"/>
</dbReference>
<dbReference type="InterPro" id="IPR036291">
    <property type="entry name" value="NAD(P)-bd_dom_sf"/>
</dbReference>
<gene>
    <name evidence="6" type="ORF">OU415_21185</name>
</gene>
<dbReference type="Pfam" id="PF03446">
    <property type="entry name" value="NAD_binding_2"/>
    <property type="match status" value="1"/>
</dbReference>
<dbReference type="InterPro" id="IPR006115">
    <property type="entry name" value="6PGDH_NADP-bd"/>
</dbReference>
<organism evidence="6 7">
    <name type="scientific">Saccharopolyspora oryzae</name>
    <dbReference type="NCBI Taxonomy" id="2997343"/>
    <lineage>
        <taxon>Bacteria</taxon>
        <taxon>Bacillati</taxon>
        <taxon>Actinomycetota</taxon>
        <taxon>Actinomycetes</taxon>
        <taxon>Pseudonocardiales</taxon>
        <taxon>Pseudonocardiaceae</taxon>
        <taxon>Saccharopolyspora</taxon>
    </lineage>
</organism>
<dbReference type="Gene3D" id="1.10.1040.10">
    <property type="entry name" value="N-(1-d-carboxylethyl)-l-norvaline Dehydrogenase, domain 2"/>
    <property type="match status" value="1"/>
</dbReference>
<evidence type="ECO:0000259" key="5">
    <source>
        <dbReference type="Pfam" id="PF21761"/>
    </source>
</evidence>
<reference evidence="6 7" key="1">
    <citation type="submission" date="2022-11" db="EMBL/GenBank/DDBJ databases">
        <title>Draft genome sequence of Saccharopolyspora sp. WRP15-2 isolated from rhizosphere soils of wild rice in Thailand.</title>
        <authorList>
            <person name="Duangmal K."/>
            <person name="Kammanee S."/>
            <person name="Muangham S."/>
        </authorList>
    </citation>
    <scope>NUCLEOTIDE SEQUENCE [LARGE SCALE GENOMIC DNA]</scope>
    <source>
        <strain evidence="6 7">WRP15-2</strain>
    </source>
</reference>